<comment type="subcellular location">
    <subcellularLocation>
        <location evidence="1 7">Cell membrane</location>
        <topology evidence="1 7">Multi-pass membrane protein</topology>
    </subcellularLocation>
</comment>
<dbReference type="SUPFAM" id="SSF161098">
    <property type="entry name" value="MetI-like"/>
    <property type="match status" value="1"/>
</dbReference>
<comment type="similarity">
    <text evidence="7">Belongs to the binding-protein-dependent transport system permease family.</text>
</comment>
<dbReference type="Pfam" id="PF00528">
    <property type="entry name" value="BPD_transp_1"/>
    <property type="match status" value="1"/>
</dbReference>
<dbReference type="RefSeq" id="WP_240631269.1">
    <property type="nucleotide sequence ID" value="NZ_BJXM01000010.1"/>
</dbReference>
<accession>A0A399FAN1</accession>
<dbReference type="PANTHER" id="PTHR30193:SF37">
    <property type="entry name" value="INNER MEMBRANE ABC TRANSPORTER PERMEASE PROTEIN YCJO"/>
    <property type="match status" value="1"/>
</dbReference>
<feature type="domain" description="ABC transmembrane type-1" evidence="8">
    <location>
        <begin position="89"/>
        <end position="315"/>
    </location>
</feature>
<feature type="transmembrane region" description="Helical" evidence="7">
    <location>
        <begin position="20"/>
        <end position="43"/>
    </location>
</feature>
<dbReference type="AlphaFoldDB" id="A0A399FAN1"/>
<dbReference type="InterPro" id="IPR035906">
    <property type="entry name" value="MetI-like_sf"/>
</dbReference>
<evidence type="ECO:0000313" key="10">
    <source>
        <dbReference type="Proteomes" id="UP000266178"/>
    </source>
</evidence>
<keyword evidence="5 7" id="KW-1133">Transmembrane helix</keyword>
<dbReference type="InterPro" id="IPR051393">
    <property type="entry name" value="ABC_transporter_permease"/>
</dbReference>
<feature type="transmembrane region" description="Helical" evidence="7">
    <location>
        <begin position="296"/>
        <end position="316"/>
    </location>
</feature>
<keyword evidence="10" id="KW-1185">Reference proteome</keyword>
<feature type="transmembrane region" description="Helical" evidence="7">
    <location>
        <begin position="93"/>
        <end position="114"/>
    </location>
</feature>
<dbReference type="GO" id="GO:0055085">
    <property type="term" value="P:transmembrane transport"/>
    <property type="evidence" value="ECO:0007669"/>
    <property type="project" value="InterPro"/>
</dbReference>
<keyword evidence="3" id="KW-1003">Cell membrane</keyword>
<dbReference type="Gene3D" id="1.10.3720.10">
    <property type="entry name" value="MetI-like"/>
    <property type="match status" value="1"/>
</dbReference>
<dbReference type="PROSITE" id="PS50928">
    <property type="entry name" value="ABC_TM1"/>
    <property type="match status" value="1"/>
</dbReference>
<keyword evidence="4 7" id="KW-0812">Transmembrane</keyword>
<evidence type="ECO:0000256" key="5">
    <source>
        <dbReference type="ARBA" id="ARBA00022989"/>
    </source>
</evidence>
<dbReference type="GO" id="GO:0005886">
    <property type="term" value="C:plasma membrane"/>
    <property type="evidence" value="ECO:0007669"/>
    <property type="project" value="UniProtKB-SubCell"/>
</dbReference>
<dbReference type="Proteomes" id="UP000266178">
    <property type="component" value="Unassembled WGS sequence"/>
</dbReference>
<organism evidence="9 10">
    <name type="scientific">Meiothermus granaticius NBRC 107808</name>
    <dbReference type="NCBI Taxonomy" id="1227551"/>
    <lineage>
        <taxon>Bacteria</taxon>
        <taxon>Thermotogati</taxon>
        <taxon>Deinococcota</taxon>
        <taxon>Deinococci</taxon>
        <taxon>Thermales</taxon>
        <taxon>Thermaceae</taxon>
        <taxon>Meiothermus</taxon>
    </lineage>
</organism>
<evidence type="ECO:0000259" key="8">
    <source>
        <dbReference type="PROSITE" id="PS50928"/>
    </source>
</evidence>
<dbReference type="InterPro" id="IPR000515">
    <property type="entry name" value="MetI-like"/>
</dbReference>
<evidence type="ECO:0000256" key="3">
    <source>
        <dbReference type="ARBA" id="ARBA00022475"/>
    </source>
</evidence>
<evidence type="ECO:0000256" key="7">
    <source>
        <dbReference type="RuleBase" id="RU363032"/>
    </source>
</evidence>
<dbReference type="PANTHER" id="PTHR30193">
    <property type="entry name" value="ABC TRANSPORTER PERMEASE PROTEIN"/>
    <property type="match status" value="1"/>
</dbReference>
<sequence>MQPAPTRITPSRAKQLNRNLGQFFWLLLFLGIPLALYSLWVVYPTIRTFTLAFTNYDGLSPPQWIGWANFKELFDWRPGGGGEVLKQALIHNLIWILVFITVPTSAGLALALVLNQGVRFDRFLKIAFYLPLVLAPVVTAMVWGWIYHPQQGLLNTVIYEILRFVHFIGFNVDPESARSIGWLGDPNLSLISVIAAAVWRQVGYVMVLYLAGLKTLDSEVLEAAKVDGAEGFNLFRYMILPMLAPVTTIVIVISIVDSLRSFDLVNVMTNGGPFNTSEVLANYMVKASFHDYRQGFGAAIAVILFLITFVFSVIYLRQVMSQEERTA</sequence>
<evidence type="ECO:0000256" key="4">
    <source>
        <dbReference type="ARBA" id="ARBA00022692"/>
    </source>
</evidence>
<dbReference type="CDD" id="cd06261">
    <property type="entry name" value="TM_PBP2"/>
    <property type="match status" value="1"/>
</dbReference>
<evidence type="ECO:0000256" key="2">
    <source>
        <dbReference type="ARBA" id="ARBA00022448"/>
    </source>
</evidence>
<name>A0A399FAN1_9DEIN</name>
<gene>
    <name evidence="9" type="primary">lacF_6</name>
    <name evidence="9" type="ORF">Mgrana_01294</name>
</gene>
<keyword evidence="6 7" id="KW-0472">Membrane</keyword>
<feature type="transmembrane region" description="Helical" evidence="7">
    <location>
        <begin position="126"/>
        <end position="146"/>
    </location>
</feature>
<feature type="transmembrane region" description="Helical" evidence="7">
    <location>
        <begin position="188"/>
        <end position="213"/>
    </location>
</feature>
<keyword evidence="2 7" id="KW-0813">Transport</keyword>
<reference evidence="9 10" key="1">
    <citation type="submission" date="2018-08" db="EMBL/GenBank/DDBJ databases">
        <title>Meiothermus granaticius genome AF-68 sequencing project.</title>
        <authorList>
            <person name="Da Costa M.S."/>
            <person name="Albuquerque L."/>
            <person name="Raposo P."/>
            <person name="Froufe H.J.C."/>
            <person name="Barroso C.S."/>
            <person name="Egas C."/>
        </authorList>
    </citation>
    <scope>NUCLEOTIDE SEQUENCE [LARGE SCALE GENOMIC DNA]</scope>
    <source>
        <strain evidence="9 10">AF-68</strain>
    </source>
</reference>
<evidence type="ECO:0000256" key="6">
    <source>
        <dbReference type="ARBA" id="ARBA00023136"/>
    </source>
</evidence>
<comment type="caution">
    <text evidence="9">The sequence shown here is derived from an EMBL/GenBank/DDBJ whole genome shotgun (WGS) entry which is preliminary data.</text>
</comment>
<feature type="transmembrane region" description="Helical" evidence="7">
    <location>
        <begin position="234"/>
        <end position="256"/>
    </location>
</feature>
<proteinExistence type="inferred from homology"/>
<evidence type="ECO:0000313" key="9">
    <source>
        <dbReference type="EMBL" id="RIH92756.1"/>
    </source>
</evidence>
<dbReference type="EMBL" id="QWLB01000014">
    <property type="protein sequence ID" value="RIH92756.1"/>
    <property type="molecule type" value="Genomic_DNA"/>
</dbReference>
<evidence type="ECO:0000256" key="1">
    <source>
        <dbReference type="ARBA" id="ARBA00004651"/>
    </source>
</evidence>
<protein>
    <submittedName>
        <fullName evidence="9">Lactose transport system permease protein LacF</fullName>
    </submittedName>
</protein>